<protein>
    <submittedName>
        <fullName evidence="2">Steroid 5-alpha reductase family enzyme</fullName>
    </submittedName>
</protein>
<feature type="transmembrane region" description="Helical" evidence="1">
    <location>
        <begin position="110"/>
        <end position="129"/>
    </location>
</feature>
<comment type="caution">
    <text evidence="2">The sequence shown here is derived from an EMBL/GenBank/DDBJ whole genome shotgun (WGS) entry which is preliminary data.</text>
</comment>
<evidence type="ECO:0000256" key="1">
    <source>
        <dbReference type="SAM" id="Phobius"/>
    </source>
</evidence>
<dbReference type="InterPro" id="IPR010721">
    <property type="entry name" value="UstE-like"/>
</dbReference>
<dbReference type="PROSITE" id="PS50244">
    <property type="entry name" value="S5A_REDUCTASE"/>
    <property type="match status" value="1"/>
</dbReference>
<feature type="transmembrane region" description="Helical" evidence="1">
    <location>
        <begin position="59"/>
        <end position="79"/>
    </location>
</feature>
<gene>
    <name evidence="2" type="ORF">ABID41_003049</name>
</gene>
<feature type="transmembrane region" description="Helical" evidence="1">
    <location>
        <begin position="141"/>
        <end position="160"/>
    </location>
</feature>
<dbReference type="EMBL" id="JBEPLU010000002">
    <property type="protein sequence ID" value="MET3527931.1"/>
    <property type="molecule type" value="Genomic_DNA"/>
</dbReference>
<keyword evidence="1" id="KW-0472">Membrane</keyword>
<organism evidence="2 3">
    <name type="scientific">Phenylobacterium koreense</name>
    <dbReference type="NCBI Taxonomy" id="266125"/>
    <lineage>
        <taxon>Bacteria</taxon>
        <taxon>Pseudomonadati</taxon>
        <taxon>Pseudomonadota</taxon>
        <taxon>Alphaproteobacteria</taxon>
        <taxon>Caulobacterales</taxon>
        <taxon>Caulobacteraceae</taxon>
        <taxon>Phenylobacterium</taxon>
    </lineage>
</organism>
<accession>A0ABV2EMT9</accession>
<dbReference type="Proteomes" id="UP001549110">
    <property type="component" value="Unassembled WGS sequence"/>
</dbReference>
<dbReference type="PANTHER" id="PTHR32251:SF17">
    <property type="entry name" value="STEROID 5-ALPHA REDUCTASE C-TERMINAL DOMAIN-CONTAINING PROTEIN"/>
    <property type="match status" value="1"/>
</dbReference>
<reference evidence="2 3" key="1">
    <citation type="submission" date="2024-06" db="EMBL/GenBank/DDBJ databases">
        <title>Genomic Encyclopedia of Type Strains, Phase IV (KMG-IV): sequencing the most valuable type-strain genomes for metagenomic binning, comparative biology and taxonomic classification.</title>
        <authorList>
            <person name="Goeker M."/>
        </authorList>
    </citation>
    <scope>NUCLEOTIDE SEQUENCE [LARGE SCALE GENOMIC DNA]</scope>
    <source>
        <strain evidence="2 3">DSM 17809</strain>
    </source>
</reference>
<sequence length="264" mass="29513">MDASNILVANVAVCAACFSLLWLASLWLKDVSFIDIWWALGIVLMAWMTYFLADRGPHAELLVVLCTVWGLRLGLYLLWRWLSQGPDHRYVVLIGQAGARRGWGFAKASLMLVFAFQAPLQLVVALPVILGQVSPNVTLGFLAWIGVALAVFGIVVEATADFQLARFRASPENADQVLDFGLWRYSRHPNYFGEACVWWGLFLIAVDSGWLGLAALPGPLLLTYLLVFWSGAPSIEGRMLRRRPGYGDYIHRTSLFIPLPPRRH</sequence>
<keyword evidence="3" id="KW-1185">Reference proteome</keyword>
<feature type="transmembrane region" description="Helical" evidence="1">
    <location>
        <begin position="36"/>
        <end position="53"/>
    </location>
</feature>
<feature type="transmembrane region" description="Helical" evidence="1">
    <location>
        <begin position="216"/>
        <end position="235"/>
    </location>
</feature>
<keyword evidence="1" id="KW-1133">Transmembrane helix</keyword>
<dbReference type="PANTHER" id="PTHR32251">
    <property type="entry name" value="3-OXO-5-ALPHA-STEROID 4-DEHYDROGENASE"/>
    <property type="match status" value="1"/>
</dbReference>
<feature type="transmembrane region" description="Helical" evidence="1">
    <location>
        <begin position="6"/>
        <end position="24"/>
    </location>
</feature>
<keyword evidence="1" id="KW-0812">Transmembrane</keyword>
<proteinExistence type="predicted"/>
<dbReference type="RefSeq" id="WP_354297958.1">
    <property type="nucleotide sequence ID" value="NZ_JBEPLU010000002.1"/>
</dbReference>
<dbReference type="Pfam" id="PF06966">
    <property type="entry name" value="DUF1295"/>
    <property type="match status" value="1"/>
</dbReference>
<evidence type="ECO:0000313" key="3">
    <source>
        <dbReference type="Proteomes" id="UP001549110"/>
    </source>
</evidence>
<evidence type="ECO:0000313" key="2">
    <source>
        <dbReference type="EMBL" id="MET3527931.1"/>
    </source>
</evidence>
<dbReference type="Gene3D" id="1.20.120.1630">
    <property type="match status" value="1"/>
</dbReference>
<name>A0ABV2EMT9_9CAUL</name>